<dbReference type="SMART" id="SM00854">
    <property type="entry name" value="PGA_cap"/>
    <property type="match status" value="1"/>
</dbReference>
<evidence type="ECO:0000256" key="1">
    <source>
        <dbReference type="ARBA" id="ARBA00005662"/>
    </source>
</evidence>
<proteinExistence type="inferred from homology"/>
<gene>
    <name evidence="3" type="ORF">R7226_00110</name>
</gene>
<protein>
    <submittedName>
        <fullName evidence="3">CapA family protein</fullName>
        <ecNumber evidence="3">3.1.-.-</ecNumber>
    </submittedName>
</protein>
<reference evidence="4" key="1">
    <citation type="submission" date="2023-07" db="EMBL/GenBank/DDBJ databases">
        <title>Conexibacter stalactiti sp. nov., isolated from stalactites in a lava cave and emended description of the genus Conexibacter.</title>
        <authorList>
            <person name="Lee S.D."/>
        </authorList>
    </citation>
    <scope>NUCLEOTIDE SEQUENCE [LARGE SCALE GENOMIC DNA]</scope>
    <source>
        <strain evidence="4">KCTC 39840</strain>
    </source>
</reference>
<dbReference type="SUPFAM" id="SSF56300">
    <property type="entry name" value="Metallo-dependent phosphatases"/>
    <property type="match status" value="1"/>
</dbReference>
<dbReference type="InterPro" id="IPR029052">
    <property type="entry name" value="Metallo-depent_PP-like"/>
</dbReference>
<dbReference type="GO" id="GO:0016787">
    <property type="term" value="F:hydrolase activity"/>
    <property type="evidence" value="ECO:0007669"/>
    <property type="project" value="UniProtKB-KW"/>
</dbReference>
<feature type="domain" description="Capsule synthesis protein CapA" evidence="2">
    <location>
        <begin position="63"/>
        <end position="307"/>
    </location>
</feature>
<comment type="similarity">
    <text evidence="1">Belongs to the CapA family.</text>
</comment>
<dbReference type="RefSeq" id="WP_318594976.1">
    <property type="nucleotide sequence ID" value="NZ_JAWSTH010000001.1"/>
</dbReference>
<dbReference type="PANTHER" id="PTHR33393">
    <property type="entry name" value="POLYGLUTAMINE SYNTHESIS ACCESSORY PROTEIN RV0574C-RELATED"/>
    <property type="match status" value="1"/>
</dbReference>
<accession>A0ABU4HJ76</accession>
<name>A0ABU4HJ76_9ACTN</name>
<reference evidence="3 4" key="2">
    <citation type="submission" date="2023-10" db="EMBL/GenBank/DDBJ databases">
        <authorList>
            <person name="Han X.F."/>
        </authorList>
    </citation>
    <scope>NUCLEOTIDE SEQUENCE [LARGE SCALE GENOMIC DNA]</scope>
    <source>
        <strain evidence="3 4">KCTC 39840</strain>
    </source>
</reference>
<evidence type="ECO:0000313" key="4">
    <source>
        <dbReference type="Proteomes" id="UP001284601"/>
    </source>
</evidence>
<dbReference type="CDD" id="cd07381">
    <property type="entry name" value="MPP_CapA"/>
    <property type="match status" value="1"/>
</dbReference>
<comment type="caution">
    <text evidence="3">The sequence shown here is derived from an EMBL/GenBank/DDBJ whole genome shotgun (WGS) entry which is preliminary data.</text>
</comment>
<sequence>MSPVRIADRIVLGARRGAGLPAAVLALVALLFALAGCGGSSGGGGETAAAAERDPLGSGRAVTLAFGGDVHFEEGLKARLASDPKTALEPLKELLKGADVAMVNLETAVTADGACPVRQAKQFTFATTPSAFTALRAAGVTVTTMANNHGLDCGRAGLEQTLAADARAGLPLIGVGADRDAAFTPYTVEKNGQRIAIVAASQVLDDNLKGEWMATDDQPGMATARDLGGLVRAVREARAEADTVVVYLHWGTELQQCPNTQQPQLARLLATAGADLLVGSHAHVLLGAGYLGRTYVAYGLGNLAFYAKEPPRTSSGVLHVTVTGRRIDRAAWRPALISDGAPIPLTGTDRTAAIRDWRRLRDCTGLARQASGDYLSTEK</sequence>
<dbReference type="PANTHER" id="PTHR33393:SF13">
    <property type="entry name" value="PGA BIOSYNTHESIS PROTEIN CAPA"/>
    <property type="match status" value="1"/>
</dbReference>
<keyword evidence="4" id="KW-1185">Reference proteome</keyword>
<dbReference type="Pfam" id="PF09587">
    <property type="entry name" value="PGA_cap"/>
    <property type="match status" value="1"/>
</dbReference>
<evidence type="ECO:0000259" key="2">
    <source>
        <dbReference type="SMART" id="SM00854"/>
    </source>
</evidence>
<dbReference type="Proteomes" id="UP001284601">
    <property type="component" value="Unassembled WGS sequence"/>
</dbReference>
<keyword evidence="3" id="KW-0378">Hydrolase</keyword>
<dbReference type="Gene3D" id="3.60.21.10">
    <property type="match status" value="1"/>
</dbReference>
<dbReference type="InterPro" id="IPR052169">
    <property type="entry name" value="CW_Biosynth-Accessory"/>
</dbReference>
<evidence type="ECO:0000313" key="3">
    <source>
        <dbReference type="EMBL" id="MDW5592717.1"/>
    </source>
</evidence>
<dbReference type="EMBL" id="JAWSTH010000001">
    <property type="protein sequence ID" value="MDW5592717.1"/>
    <property type="molecule type" value="Genomic_DNA"/>
</dbReference>
<organism evidence="3 4">
    <name type="scientific">Conexibacter stalactiti</name>
    <dbReference type="NCBI Taxonomy" id="1940611"/>
    <lineage>
        <taxon>Bacteria</taxon>
        <taxon>Bacillati</taxon>
        <taxon>Actinomycetota</taxon>
        <taxon>Thermoleophilia</taxon>
        <taxon>Solirubrobacterales</taxon>
        <taxon>Conexibacteraceae</taxon>
        <taxon>Conexibacter</taxon>
    </lineage>
</organism>
<dbReference type="EC" id="3.1.-.-" evidence="3"/>
<dbReference type="InterPro" id="IPR019079">
    <property type="entry name" value="Capsule_synth_CapA"/>
</dbReference>